<dbReference type="GO" id="GO:0030246">
    <property type="term" value="F:carbohydrate binding"/>
    <property type="evidence" value="ECO:0007669"/>
    <property type="project" value="UniProtKB-KW"/>
</dbReference>
<dbReference type="SMART" id="SM00034">
    <property type="entry name" value="CLECT"/>
    <property type="match status" value="1"/>
</dbReference>
<dbReference type="AlphaFoldDB" id="W8C5T5"/>
<reference evidence="3" key="2">
    <citation type="journal article" date="2014" name="BMC Genomics">
        <title>A genomic perspective to assessing quality of mass-reared SIT flies used in Mediterranean fruit fly (Ceratitis capitata) eradication in California.</title>
        <authorList>
            <person name="Calla B."/>
            <person name="Hall B."/>
            <person name="Hou S."/>
            <person name="Geib S.M."/>
        </authorList>
    </citation>
    <scope>NUCLEOTIDE SEQUENCE</scope>
</reference>
<dbReference type="InterPro" id="IPR016187">
    <property type="entry name" value="CTDL_fold"/>
</dbReference>
<feature type="signal peptide" evidence="1">
    <location>
        <begin position="1"/>
        <end position="21"/>
    </location>
</feature>
<dbReference type="SUPFAM" id="SSF56436">
    <property type="entry name" value="C-type lectin-like"/>
    <property type="match status" value="1"/>
</dbReference>
<dbReference type="PROSITE" id="PS50041">
    <property type="entry name" value="C_TYPE_LECTIN_2"/>
    <property type="match status" value="1"/>
</dbReference>
<dbReference type="InterPro" id="IPR001304">
    <property type="entry name" value="C-type_lectin-like"/>
</dbReference>
<sequence>MIQFNGKLVILCVALLGICEATPLVEDKEFSFGGWPGSLDDNTDYYVSSKKVSWFAANYYCFSKGWELVSPENFQALTLLKGFRELYDVTGTTYWSAGNRLDGSSWVWGLNDGGSKFSITNWSSNEPNGNYTDKCLLIDNSAESLWTNADCAAKYKFICQKYKATTKTAKCKESIF</sequence>
<dbReference type="OrthoDB" id="418245at2759"/>
<feature type="domain" description="C-type lectin" evidence="2">
    <location>
        <begin position="45"/>
        <end position="160"/>
    </location>
</feature>
<organism evidence="3">
    <name type="scientific">Ceratitis capitata</name>
    <name type="common">Mediterranean fruit fly</name>
    <name type="synonym">Tephritis capitata</name>
    <dbReference type="NCBI Taxonomy" id="7213"/>
    <lineage>
        <taxon>Eukaryota</taxon>
        <taxon>Metazoa</taxon>
        <taxon>Ecdysozoa</taxon>
        <taxon>Arthropoda</taxon>
        <taxon>Hexapoda</taxon>
        <taxon>Insecta</taxon>
        <taxon>Pterygota</taxon>
        <taxon>Neoptera</taxon>
        <taxon>Endopterygota</taxon>
        <taxon>Diptera</taxon>
        <taxon>Brachycera</taxon>
        <taxon>Muscomorpha</taxon>
        <taxon>Tephritoidea</taxon>
        <taxon>Tephritidae</taxon>
        <taxon>Ceratitis</taxon>
        <taxon>Ceratitis</taxon>
    </lineage>
</organism>
<dbReference type="EMBL" id="GAMC01001527">
    <property type="protein sequence ID" value="JAC05029.1"/>
    <property type="molecule type" value="mRNA"/>
</dbReference>
<keyword evidence="1" id="KW-0732">Signal</keyword>
<gene>
    <name evidence="3" type="primary">CLC3A</name>
</gene>
<keyword evidence="3" id="KW-0430">Lectin</keyword>
<accession>W8C5T5</accession>
<reference evidence="3" key="1">
    <citation type="submission" date="2013-07" db="EMBL/GenBank/DDBJ databases">
        <authorList>
            <person name="Geib S."/>
        </authorList>
    </citation>
    <scope>NUCLEOTIDE SEQUENCE</scope>
</reference>
<evidence type="ECO:0000256" key="1">
    <source>
        <dbReference type="SAM" id="SignalP"/>
    </source>
</evidence>
<protein>
    <submittedName>
        <fullName evidence="3">C-type lectin domain family 3 member A</fullName>
    </submittedName>
</protein>
<evidence type="ECO:0000259" key="2">
    <source>
        <dbReference type="PROSITE" id="PS50041"/>
    </source>
</evidence>
<name>W8C5T5_CERCA</name>
<dbReference type="Gene3D" id="3.10.100.10">
    <property type="entry name" value="Mannose-Binding Protein A, subunit A"/>
    <property type="match status" value="1"/>
</dbReference>
<proteinExistence type="evidence at transcript level"/>
<feature type="chain" id="PRO_5004909668" evidence="1">
    <location>
        <begin position="22"/>
        <end position="176"/>
    </location>
</feature>
<evidence type="ECO:0000313" key="3">
    <source>
        <dbReference type="EMBL" id="JAC05029.1"/>
    </source>
</evidence>
<dbReference type="Pfam" id="PF00059">
    <property type="entry name" value="Lectin_C"/>
    <property type="match status" value="1"/>
</dbReference>
<dbReference type="InterPro" id="IPR016186">
    <property type="entry name" value="C-type_lectin-like/link_sf"/>
</dbReference>
<dbReference type="CDD" id="cd00037">
    <property type="entry name" value="CLECT"/>
    <property type="match status" value="1"/>
</dbReference>